<dbReference type="PANTHER" id="PTHR39201">
    <property type="entry name" value="EXPORTED PROTEIN-RELATED"/>
    <property type="match status" value="1"/>
</dbReference>
<dbReference type="AlphaFoldDB" id="A0A174V999"/>
<accession>A0A174V999</accession>
<name>A0A174V999_BACUN</name>
<dbReference type="Proteomes" id="UP000095788">
    <property type="component" value="Unassembled WGS sequence"/>
</dbReference>
<feature type="chain" id="PRO_5008035656" evidence="2">
    <location>
        <begin position="19"/>
        <end position="93"/>
    </location>
</feature>
<evidence type="ECO:0000256" key="2">
    <source>
        <dbReference type="SAM" id="SignalP"/>
    </source>
</evidence>
<feature type="signal peptide" evidence="2">
    <location>
        <begin position="1"/>
        <end position="18"/>
    </location>
</feature>
<dbReference type="InterPro" id="IPR001226">
    <property type="entry name" value="Flavodoxin_CS"/>
</dbReference>
<dbReference type="PROSITE" id="PS51257">
    <property type="entry name" value="PROKAR_LIPOPROTEIN"/>
    <property type="match status" value="1"/>
</dbReference>
<feature type="domain" description="Flavodoxin-like" evidence="3">
    <location>
        <begin position="36"/>
        <end position="73"/>
    </location>
</feature>
<dbReference type="InterPro" id="IPR008254">
    <property type="entry name" value="Flavodoxin/NO_synth"/>
</dbReference>
<reference evidence="4 5" key="1">
    <citation type="submission" date="2015-09" db="EMBL/GenBank/DDBJ databases">
        <authorList>
            <consortium name="Pathogen Informatics"/>
        </authorList>
    </citation>
    <scope>NUCLEOTIDE SEQUENCE [LARGE SCALE GENOMIC DNA]</scope>
    <source>
        <strain evidence="4 5">2789STDY5834942</strain>
    </source>
</reference>
<sequence length="93" mass="10041">MKKLLLIPLLLLSLTTMAACSTTDDTPDTPSGNGNMLVLYFSAEGHTQAIAERIVKLTGADIHRIEAAEPYLQILTMTATAFSMKPIMTCALE</sequence>
<dbReference type="GO" id="GO:0009055">
    <property type="term" value="F:electron transfer activity"/>
    <property type="evidence" value="ECO:0007669"/>
    <property type="project" value="InterPro"/>
</dbReference>
<dbReference type="PROSITE" id="PS00201">
    <property type="entry name" value="FLAVODOXIN"/>
    <property type="match status" value="1"/>
</dbReference>
<dbReference type="EMBL" id="CZBF01000008">
    <property type="protein sequence ID" value="CUQ27679.1"/>
    <property type="molecule type" value="Genomic_DNA"/>
</dbReference>
<dbReference type="Pfam" id="PF12682">
    <property type="entry name" value="Flavodoxin_4"/>
    <property type="match status" value="1"/>
</dbReference>
<proteinExistence type="predicted"/>
<comment type="cofactor">
    <cofactor evidence="1">
        <name>FMN</name>
        <dbReference type="ChEBI" id="CHEBI:58210"/>
    </cofactor>
</comment>
<dbReference type="GO" id="GO:0010181">
    <property type="term" value="F:FMN binding"/>
    <property type="evidence" value="ECO:0007669"/>
    <property type="project" value="InterPro"/>
</dbReference>
<dbReference type="PANTHER" id="PTHR39201:SF1">
    <property type="entry name" value="FLAVODOXIN-LIKE DOMAIN-CONTAINING PROTEIN"/>
    <property type="match status" value="1"/>
</dbReference>
<evidence type="ECO:0000259" key="3">
    <source>
        <dbReference type="Pfam" id="PF12682"/>
    </source>
</evidence>
<dbReference type="Gene3D" id="3.40.50.360">
    <property type="match status" value="1"/>
</dbReference>
<dbReference type="InterPro" id="IPR029039">
    <property type="entry name" value="Flavoprotein-like_sf"/>
</dbReference>
<organism evidence="4 5">
    <name type="scientific">Bacteroides uniformis</name>
    <dbReference type="NCBI Taxonomy" id="820"/>
    <lineage>
        <taxon>Bacteria</taxon>
        <taxon>Pseudomonadati</taxon>
        <taxon>Bacteroidota</taxon>
        <taxon>Bacteroidia</taxon>
        <taxon>Bacteroidales</taxon>
        <taxon>Bacteroidaceae</taxon>
        <taxon>Bacteroides</taxon>
    </lineage>
</organism>
<evidence type="ECO:0000313" key="4">
    <source>
        <dbReference type="EMBL" id="CUQ27679.1"/>
    </source>
</evidence>
<gene>
    <name evidence="4" type="ORF">ERS852554_03756</name>
</gene>
<evidence type="ECO:0000313" key="5">
    <source>
        <dbReference type="Proteomes" id="UP000095788"/>
    </source>
</evidence>
<dbReference type="SUPFAM" id="SSF52218">
    <property type="entry name" value="Flavoproteins"/>
    <property type="match status" value="1"/>
</dbReference>
<evidence type="ECO:0000256" key="1">
    <source>
        <dbReference type="ARBA" id="ARBA00001917"/>
    </source>
</evidence>
<protein>
    <submittedName>
        <fullName evidence="4">Flavodoxin</fullName>
    </submittedName>
</protein>
<keyword evidence="2" id="KW-0732">Signal</keyword>